<reference evidence="2" key="1">
    <citation type="submission" date="2022-12" db="EMBL/GenBank/DDBJ databases">
        <title>Draft genome assemblies for two species of Escallonia (Escalloniales).</title>
        <authorList>
            <person name="Chanderbali A."/>
            <person name="Dervinis C."/>
            <person name="Anghel I."/>
            <person name="Soltis D."/>
            <person name="Soltis P."/>
            <person name="Zapata F."/>
        </authorList>
    </citation>
    <scope>NUCLEOTIDE SEQUENCE</scope>
    <source>
        <strain evidence="2">UCBG92.1500</strain>
        <tissue evidence="2">Leaf</tissue>
    </source>
</reference>
<dbReference type="Pfam" id="PF22936">
    <property type="entry name" value="Pol_BBD"/>
    <property type="match status" value="1"/>
</dbReference>
<evidence type="ECO:0000259" key="1">
    <source>
        <dbReference type="Pfam" id="PF22936"/>
    </source>
</evidence>
<sequence>MVEEAIKEEDSSDEDIIGYKTVTISIRRSMSSRVETIHVMTTTSINDTVKKNLKEKGLTGDELEEGIQDIMSITKGKRRSEKMNNKQMAGCHPFNIDALVDTGAFYCMARLGILPSEKWIKIDQLMSMRMTNGDEFEPEYEAYHIQMKTIFRSMGLWDLVKNGFTEHESMENLTENQKKKLEEGRQKDANAHFIMQRGVTKSIFPRIIRATKAKEACDILKVEYYGDDKVRAINLQTLRRDFENMKMKGNETLAEFFTKFMDLINQMKSHDEEISNRRIVEKVLISLPEKFDPKVTIIEETKDIFELGVQKLMASLKSYKQRLARHSEKSIESAFQSKLIVGSSKNDERKFQNLEQIRKHTFGGKGVAEETEDEGNLFYSCQSVMEHKRDVWFLDSGCSNHMAGNESIFIHMDSTFKSQVKLGNRALIEAKGKGTIGIQTNEGDRFIRDVQLVPNLDQNLRSVGQLLEHGYKLDFEGNGCIIYDNGKPRQLVKKIRMESSNEKMIQAFKEEMM</sequence>
<evidence type="ECO:0000313" key="2">
    <source>
        <dbReference type="EMBL" id="KAK2976178.1"/>
    </source>
</evidence>
<evidence type="ECO:0000313" key="3">
    <source>
        <dbReference type="Proteomes" id="UP001187471"/>
    </source>
</evidence>
<keyword evidence="3" id="KW-1185">Reference proteome</keyword>
<feature type="domain" description="Retrovirus-related Pol polyprotein from transposon TNT 1-94-like beta-barrel" evidence="1">
    <location>
        <begin position="392"/>
        <end position="471"/>
    </location>
</feature>
<organism evidence="2 3">
    <name type="scientific">Escallonia rubra</name>
    <dbReference type="NCBI Taxonomy" id="112253"/>
    <lineage>
        <taxon>Eukaryota</taxon>
        <taxon>Viridiplantae</taxon>
        <taxon>Streptophyta</taxon>
        <taxon>Embryophyta</taxon>
        <taxon>Tracheophyta</taxon>
        <taxon>Spermatophyta</taxon>
        <taxon>Magnoliopsida</taxon>
        <taxon>eudicotyledons</taxon>
        <taxon>Gunneridae</taxon>
        <taxon>Pentapetalae</taxon>
        <taxon>asterids</taxon>
        <taxon>campanulids</taxon>
        <taxon>Escalloniales</taxon>
        <taxon>Escalloniaceae</taxon>
        <taxon>Escallonia</taxon>
    </lineage>
</organism>
<comment type="caution">
    <text evidence="2">The sequence shown here is derived from an EMBL/GenBank/DDBJ whole genome shotgun (WGS) entry which is preliminary data.</text>
</comment>
<dbReference type="EMBL" id="JAVXUO010002106">
    <property type="protein sequence ID" value="KAK2976178.1"/>
    <property type="molecule type" value="Genomic_DNA"/>
</dbReference>
<dbReference type="Proteomes" id="UP001187471">
    <property type="component" value="Unassembled WGS sequence"/>
</dbReference>
<dbReference type="PANTHER" id="PTHR35317:SF35">
    <property type="entry name" value="DUF4219 DOMAIN-CONTAINING PROTEIN"/>
    <property type="match status" value="1"/>
</dbReference>
<proteinExistence type="predicted"/>
<accession>A0AA88QZB3</accession>
<name>A0AA88QZB3_9ASTE</name>
<gene>
    <name evidence="2" type="ORF">RJ640_012464</name>
</gene>
<dbReference type="InterPro" id="IPR054722">
    <property type="entry name" value="PolX-like_BBD"/>
</dbReference>
<dbReference type="AlphaFoldDB" id="A0AA88QZB3"/>
<dbReference type="PANTHER" id="PTHR35317">
    <property type="entry name" value="OS04G0629600 PROTEIN"/>
    <property type="match status" value="1"/>
</dbReference>
<dbReference type="Pfam" id="PF14223">
    <property type="entry name" value="Retrotran_gag_2"/>
    <property type="match status" value="1"/>
</dbReference>
<protein>
    <recommendedName>
        <fullName evidence="1">Retrovirus-related Pol polyprotein from transposon TNT 1-94-like beta-barrel domain-containing protein</fullName>
    </recommendedName>
</protein>